<dbReference type="GO" id="GO:0005886">
    <property type="term" value="C:plasma membrane"/>
    <property type="evidence" value="ECO:0007669"/>
    <property type="project" value="UniProtKB-SubCell"/>
</dbReference>
<feature type="domain" description="Tripartite ATP-independent periplasmic transporters DctQ component" evidence="10">
    <location>
        <begin position="24"/>
        <end position="155"/>
    </location>
</feature>
<protein>
    <recommendedName>
        <fullName evidence="9">TRAP transporter small permease protein</fullName>
    </recommendedName>
</protein>
<accession>A0A8J7V1N5</accession>
<dbReference type="AlphaFoldDB" id="A0A8J7V1N5"/>
<dbReference type="InterPro" id="IPR007387">
    <property type="entry name" value="TRAP_DctQ"/>
</dbReference>
<feature type="transmembrane region" description="Helical" evidence="9">
    <location>
        <begin position="86"/>
        <end position="108"/>
    </location>
</feature>
<comment type="subcellular location">
    <subcellularLocation>
        <location evidence="1 9">Cell inner membrane</location>
        <topology evidence="1 9">Multi-pass membrane protein</topology>
    </subcellularLocation>
</comment>
<evidence type="ECO:0000256" key="7">
    <source>
        <dbReference type="ARBA" id="ARBA00023136"/>
    </source>
</evidence>
<dbReference type="Proteomes" id="UP000672602">
    <property type="component" value="Unassembled WGS sequence"/>
</dbReference>
<dbReference type="PANTHER" id="PTHR35011:SF2">
    <property type="entry name" value="2,3-DIKETO-L-GULONATE TRAP TRANSPORTER SMALL PERMEASE PROTEIN YIAM"/>
    <property type="match status" value="1"/>
</dbReference>
<evidence type="ECO:0000256" key="8">
    <source>
        <dbReference type="ARBA" id="ARBA00038436"/>
    </source>
</evidence>
<gene>
    <name evidence="11" type="ORF">KAJ83_05895</name>
</gene>
<comment type="function">
    <text evidence="9">Part of the tripartite ATP-independent periplasmic (TRAP) transport system.</text>
</comment>
<organism evidence="11 12">
    <name type="scientific">Marivibrio halodurans</name>
    <dbReference type="NCBI Taxonomy" id="2039722"/>
    <lineage>
        <taxon>Bacteria</taxon>
        <taxon>Pseudomonadati</taxon>
        <taxon>Pseudomonadota</taxon>
        <taxon>Alphaproteobacteria</taxon>
        <taxon>Rhodospirillales</taxon>
        <taxon>Rhodospirillaceae</taxon>
        <taxon>Marivibrio</taxon>
    </lineage>
</organism>
<evidence type="ECO:0000256" key="4">
    <source>
        <dbReference type="ARBA" id="ARBA00022519"/>
    </source>
</evidence>
<proteinExistence type="inferred from homology"/>
<keyword evidence="2 9" id="KW-0813">Transport</keyword>
<keyword evidence="3" id="KW-1003">Cell membrane</keyword>
<evidence type="ECO:0000313" key="11">
    <source>
        <dbReference type="EMBL" id="MBP5856530.1"/>
    </source>
</evidence>
<dbReference type="RefSeq" id="WP_210681097.1">
    <property type="nucleotide sequence ID" value="NZ_JAGMWN010000002.1"/>
</dbReference>
<evidence type="ECO:0000313" key="12">
    <source>
        <dbReference type="Proteomes" id="UP000672602"/>
    </source>
</evidence>
<reference evidence="11" key="1">
    <citation type="submission" date="2021-04" db="EMBL/GenBank/DDBJ databases">
        <authorList>
            <person name="Zhang D.-C."/>
        </authorList>
    </citation>
    <scope>NUCLEOTIDE SEQUENCE</scope>
    <source>
        <strain evidence="11">CGMCC 1.15697</strain>
    </source>
</reference>
<name>A0A8J7V1N5_9PROT</name>
<comment type="caution">
    <text evidence="11">The sequence shown here is derived from an EMBL/GenBank/DDBJ whole genome shotgun (WGS) entry which is preliminary data.</text>
</comment>
<dbReference type="Pfam" id="PF04290">
    <property type="entry name" value="DctQ"/>
    <property type="match status" value="1"/>
</dbReference>
<evidence type="ECO:0000256" key="3">
    <source>
        <dbReference type="ARBA" id="ARBA00022475"/>
    </source>
</evidence>
<keyword evidence="6 9" id="KW-1133">Transmembrane helix</keyword>
<feature type="transmembrane region" description="Helical" evidence="9">
    <location>
        <begin position="128"/>
        <end position="148"/>
    </location>
</feature>
<dbReference type="EMBL" id="JAGMWN010000002">
    <property type="protein sequence ID" value="MBP5856530.1"/>
    <property type="molecule type" value="Genomic_DNA"/>
</dbReference>
<keyword evidence="5 9" id="KW-0812">Transmembrane</keyword>
<feature type="transmembrane region" description="Helical" evidence="9">
    <location>
        <begin position="15"/>
        <end position="38"/>
    </location>
</feature>
<dbReference type="GO" id="GO:0015740">
    <property type="term" value="P:C4-dicarboxylate transport"/>
    <property type="evidence" value="ECO:0007669"/>
    <property type="project" value="TreeGrafter"/>
</dbReference>
<keyword evidence="4 9" id="KW-0997">Cell inner membrane</keyword>
<comment type="subunit">
    <text evidence="9">The complex comprises the extracytoplasmic solute receptor protein and the two transmembrane proteins.</text>
</comment>
<keyword evidence="12" id="KW-1185">Reference proteome</keyword>
<evidence type="ECO:0000259" key="10">
    <source>
        <dbReference type="Pfam" id="PF04290"/>
    </source>
</evidence>
<evidence type="ECO:0000256" key="6">
    <source>
        <dbReference type="ARBA" id="ARBA00022989"/>
    </source>
</evidence>
<dbReference type="GO" id="GO:0022857">
    <property type="term" value="F:transmembrane transporter activity"/>
    <property type="evidence" value="ECO:0007669"/>
    <property type="project" value="UniProtKB-UniRule"/>
</dbReference>
<evidence type="ECO:0000256" key="5">
    <source>
        <dbReference type="ARBA" id="ARBA00022692"/>
    </source>
</evidence>
<comment type="similarity">
    <text evidence="8 9">Belongs to the TRAP transporter small permease family.</text>
</comment>
<dbReference type="PANTHER" id="PTHR35011">
    <property type="entry name" value="2,3-DIKETO-L-GULONATE TRAP TRANSPORTER SMALL PERMEASE PROTEIN YIAM"/>
    <property type="match status" value="1"/>
</dbReference>
<feature type="transmembrane region" description="Helical" evidence="9">
    <location>
        <begin position="44"/>
        <end position="65"/>
    </location>
</feature>
<evidence type="ECO:0000256" key="9">
    <source>
        <dbReference type="RuleBase" id="RU369079"/>
    </source>
</evidence>
<evidence type="ECO:0000256" key="1">
    <source>
        <dbReference type="ARBA" id="ARBA00004429"/>
    </source>
</evidence>
<sequence length="173" mass="20142">MKKAILWLDDNIEPILIYIAYAAMAGLVFEQVVLRFLFKTQVAWSAGVAIYMFIWVTWLGAAYNVRKRAHLTFGEIRAQMSYGMQFVCLIIDALMWVSLAVVVIYYALDQIDLLQMNFAFVPGTSNLMQWWFYLIMPFGWGLIILRAVQNLWQDIAAFRRREPFKLNAHAMAE</sequence>
<dbReference type="InterPro" id="IPR055348">
    <property type="entry name" value="DctQ"/>
</dbReference>
<keyword evidence="7 9" id="KW-0472">Membrane</keyword>
<evidence type="ECO:0000256" key="2">
    <source>
        <dbReference type="ARBA" id="ARBA00022448"/>
    </source>
</evidence>